<keyword evidence="3 11" id="KW-0808">Transferase</keyword>
<evidence type="ECO:0000313" key="11">
    <source>
        <dbReference type="EMBL" id="KKA19837.1"/>
    </source>
</evidence>
<dbReference type="PANTHER" id="PTHR43775">
    <property type="entry name" value="FATTY ACID SYNTHASE"/>
    <property type="match status" value="1"/>
</dbReference>
<dbReference type="OrthoDB" id="329835at2759"/>
<dbReference type="Gene3D" id="1.10.1200.10">
    <property type="entry name" value="ACP-like"/>
    <property type="match status" value="1"/>
</dbReference>
<dbReference type="SMART" id="SM00825">
    <property type="entry name" value="PKS_KS"/>
    <property type="match status" value="1"/>
</dbReference>
<dbReference type="InterPro" id="IPR036291">
    <property type="entry name" value="NAD(P)-bd_dom_sf"/>
</dbReference>
<evidence type="ECO:0000256" key="2">
    <source>
        <dbReference type="ARBA" id="ARBA00022553"/>
    </source>
</evidence>
<dbReference type="InterPro" id="IPR011032">
    <property type="entry name" value="GroES-like_sf"/>
</dbReference>
<dbReference type="GO" id="GO:0031177">
    <property type="term" value="F:phosphopantetheine binding"/>
    <property type="evidence" value="ECO:0007669"/>
    <property type="project" value="InterPro"/>
</dbReference>
<dbReference type="SMART" id="SM00823">
    <property type="entry name" value="PKS_PP"/>
    <property type="match status" value="1"/>
</dbReference>
<dbReference type="InterPro" id="IPR013154">
    <property type="entry name" value="ADH-like_N"/>
</dbReference>
<dbReference type="Pfam" id="PF08659">
    <property type="entry name" value="KR"/>
    <property type="match status" value="1"/>
</dbReference>
<dbReference type="InterPro" id="IPR036736">
    <property type="entry name" value="ACP-like_sf"/>
</dbReference>
<feature type="compositionally biased region" description="Polar residues" evidence="8">
    <location>
        <begin position="408"/>
        <end position="420"/>
    </location>
</feature>
<feature type="compositionally biased region" description="Low complexity" evidence="8">
    <location>
        <begin position="480"/>
        <end position="490"/>
    </location>
</feature>
<dbReference type="CDD" id="cd00833">
    <property type="entry name" value="PKS"/>
    <property type="match status" value="1"/>
</dbReference>
<feature type="region of interest" description="C-terminal hotdog fold" evidence="7">
    <location>
        <begin position="1080"/>
        <end position="1239"/>
    </location>
</feature>
<dbReference type="GO" id="GO:0044550">
    <property type="term" value="P:secondary metabolite biosynthetic process"/>
    <property type="evidence" value="ECO:0007669"/>
    <property type="project" value="UniProtKB-ARBA"/>
</dbReference>
<dbReference type="SUPFAM" id="SSF53335">
    <property type="entry name" value="S-adenosyl-L-methionine-dependent methyltransferases"/>
    <property type="match status" value="1"/>
</dbReference>
<keyword evidence="12" id="KW-1185">Reference proteome</keyword>
<dbReference type="SUPFAM" id="SSF53901">
    <property type="entry name" value="Thiolase-like"/>
    <property type="match status" value="1"/>
</dbReference>
<dbReference type="InterPro" id="IPR029063">
    <property type="entry name" value="SAM-dependent_MTases_sf"/>
</dbReference>
<dbReference type="STRING" id="1408163.A0A0F4YNJ2"/>
<evidence type="ECO:0000259" key="9">
    <source>
        <dbReference type="PROSITE" id="PS52004"/>
    </source>
</evidence>
<dbReference type="InterPro" id="IPR020807">
    <property type="entry name" value="PKS_DH"/>
</dbReference>
<dbReference type="PROSITE" id="PS52019">
    <property type="entry name" value="PKS_MFAS_DH"/>
    <property type="match status" value="1"/>
</dbReference>
<organism evidence="11 12">
    <name type="scientific">Rasamsonia emersonii (strain ATCC 16479 / CBS 393.64 / IMI 116815)</name>
    <dbReference type="NCBI Taxonomy" id="1408163"/>
    <lineage>
        <taxon>Eukaryota</taxon>
        <taxon>Fungi</taxon>
        <taxon>Dikarya</taxon>
        <taxon>Ascomycota</taxon>
        <taxon>Pezizomycotina</taxon>
        <taxon>Eurotiomycetes</taxon>
        <taxon>Eurotiomycetidae</taxon>
        <taxon>Eurotiales</taxon>
        <taxon>Trichocomaceae</taxon>
        <taxon>Rasamsonia</taxon>
    </lineage>
</organism>
<dbReference type="SUPFAM" id="SSF51735">
    <property type="entry name" value="NAD(P)-binding Rossmann-fold domains"/>
    <property type="match status" value="2"/>
</dbReference>
<dbReference type="PROSITE" id="PS52004">
    <property type="entry name" value="KS3_2"/>
    <property type="match status" value="1"/>
</dbReference>
<feature type="active site" description="Proton donor; for dehydratase activity" evidence="7">
    <location>
        <position position="1147"/>
    </location>
</feature>
<comment type="caution">
    <text evidence="11">The sequence shown here is derived from an EMBL/GenBank/DDBJ whole genome shotgun (WGS) entry which is preliminary data.</text>
</comment>
<dbReference type="InterPro" id="IPR009081">
    <property type="entry name" value="PP-bd_ACP"/>
</dbReference>
<dbReference type="InterPro" id="IPR042104">
    <property type="entry name" value="PKS_dehydratase_sf"/>
</dbReference>
<feature type="domain" description="PKS/mFAS DH" evidence="10">
    <location>
        <begin position="931"/>
        <end position="1239"/>
    </location>
</feature>
<evidence type="ECO:0000256" key="6">
    <source>
        <dbReference type="ARBA" id="ARBA00023315"/>
    </source>
</evidence>
<dbReference type="InterPro" id="IPR013968">
    <property type="entry name" value="PKS_KR"/>
</dbReference>
<dbReference type="Pfam" id="PF14765">
    <property type="entry name" value="PS-DH"/>
    <property type="match status" value="1"/>
</dbReference>
<dbReference type="Pfam" id="PF00107">
    <property type="entry name" value="ADH_zinc_N"/>
    <property type="match status" value="1"/>
</dbReference>
<accession>A0A0F4YNJ2</accession>
<keyword evidence="6 11" id="KW-0012">Acyltransferase</keyword>
<dbReference type="Pfam" id="PF08242">
    <property type="entry name" value="Methyltransf_12"/>
    <property type="match status" value="1"/>
</dbReference>
<keyword evidence="4" id="KW-0521">NADP</keyword>
<dbReference type="SMART" id="SM00829">
    <property type="entry name" value="PKS_ER"/>
    <property type="match status" value="1"/>
</dbReference>
<dbReference type="InterPro" id="IPR014043">
    <property type="entry name" value="Acyl_transferase_dom"/>
</dbReference>
<dbReference type="PANTHER" id="PTHR43775:SF29">
    <property type="entry name" value="ASPERFURANONE POLYKETIDE SYNTHASE AFOG-RELATED"/>
    <property type="match status" value="1"/>
</dbReference>
<dbReference type="GO" id="GO:0004312">
    <property type="term" value="F:fatty acid synthase activity"/>
    <property type="evidence" value="ECO:0007669"/>
    <property type="project" value="TreeGrafter"/>
</dbReference>
<dbReference type="InterPro" id="IPR014031">
    <property type="entry name" value="Ketoacyl_synth_C"/>
</dbReference>
<reference evidence="11 12" key="1">
    <citation type="submission" date="2015-04" db="EMBL/GenBank/DDBJ databases">
        <authorList>
            <person name="Heijne W.H."/>
            <person name="Fedorova N.D."/>
            <person name="Nierman W.C."/>
            <person name="Vollebregt A.W."/>
            <person name="Zhao Z."/>
            <person name="Wu L."/>
            <person name="Kumar M."/>
            <person name="Stam H."/>
            <person name="van den Berg M.A."/>
            <person name="Pel H.J."/>
        </authorList>
    </citation>
    <scope>NUCLEOTIDE SEQUENCE [LARGE SCALE GENOMIC DNA]</scope>
    <source>
        <strain evidence="11 12">CBS 393.64</strain>
    </source>
</reference>
<evidence type="ECO:0000256" key="8">
    <source>
        <dbReference type="SAM" id="MobiDB-lite"/>
    </source>
</evidence>
<dbReference type="Pfam" id="PF00109">
    <property type="entry name" value="ketoacyl-synt"/>
    <property type="match status" value="2"/>
</dbReference>
<dbReference type="InterPro" id="IPR016036">
    <property type="entry name" value="Malonyl_transacylase_ACP-bd"/>
</dbReference>
<dbReference type="SMART" id="SM00826">
    <property type="entry name" value="PKS_DH"/>
    <property type="match status" value="1"/>
</dbReference>
<dbReference type="EMBL" id="LASV01000311">
    <property type="protein sequence ID" value="KKA19837.1"/>
    <property type="molecule type" value="Genomic_DNA"/>
</dbReference>
<proteinExistence type="predicted"/>
<dbReference type="Pfam" id="PF02801">
    <property type="entry name" value="Ketoacyl-synt_C"/>
    <property type="match status" value="1"/>
</dbReference>
<evidence type="ECO:0000259" key="10">
    <source>
        <dbReference type="PROSITE" id="PS52019"/>
    </source>
</evidence>
<dbReference type="InterPro" id="IPR057326">
    <property type="entry name" value="KR_dom"/>
</dbReference>
<dbReference type="Pfam" id="PF00550">
    <property type="entry name" value="PP-binding"/>
    <property type="match status" value="1"/>
</dbReference>
<dbReference type="InterPro" id="IPR050091">
    <property type="entry name" value="PKS_NRPS_Biosynth_Enz"/>
</dbReference>
<dbReference type="Proteomes" id="UP000053958">
    <property type="component" value="Unassembled WGS sequence"/>
</dbReference>
<dbReference type="Pfam" id="PF21089">
    <property type="entry name" value="PKS_DH_N"/>
    <property type="match status" value="1"/>
</dbReference>
<evidence type="ECO:0000256" key="5">
    <source>
        <dbReference type="ARBA" id="ARBA00023268"/>
    </source>
</evidence>
<evidence type="ECO:0000313" key="12">
    <source>
        <dbReference type="Proteomes" id="UP000053958"/>
    </source>
</evidence>
<dbReference type="Gene3D" id="3.40.50.150">
    <property type="entry name" value="Vaccinia Virus protein VP39"/>
    <property type="match status" value="1"/>
</dbReference>
<dbReference type="InterPro" id="IPR013217">
    <property type="entry name" value="Methyltransf_12"/>
</dbReference>
<keyword evidence="2" id="KW-0597">Phosphoprotein</keyword>
<dbReference type="Gene3D" id="3.90.180.10">
    <property type="entry name" value="Medium-chain alcohol dehydrogenases, catalytic domain"/>
    <property type="match status" value="1"/>
</dbReference>
<dbReference type="GO" id="GO:0006633">
    <property type="term" value="P:fatty acid biosynthetic process"/>
    <property type="evidence" value="ECO:0007669"/>
    <property type="project" value="TreeGrafter"/>
</dbReference>
<feature type="region of interest" description="N-terminal hotdog fold" evidence="7">
    <location>
        <begin position="931"/>
        <end position="1067"/>
    </location>
</feature>
<feature type="region of interest" description="Disordered" evidence="8">
    <location>
        <begin position="466"/>
        <end position="490"/>
    </location>
</feature>
<dbReference type="InterPro" id="IPR049552">
    <property type="entry name" value="PKS_DH_N"/>
</dbReference>
<dbReference type="SUPFAM" id="SSF50129">
    <property type="entry name" value="GroES-like"/>
    <property type="match status" value="1"/>
</dbReference>
<dbReference type="SUPFAM" id="SSF52151">
    <property type="entry name" value="FabD/lysophospholipase-like"/>
    <property type="match status" value="1"/>
</dbReference>
<dbReference type="CDD" id="cd02440">
    <property type="entry name" value="AdoMet_MTases"/>
    <property type="match status" value="1"/>
</dbReference>
<dbReference type="InterPro" id="IPR001227">
    <property type="entry name" value="Ac_transferase_dom_sf"/>
</dbReference>
<evidence type="ECO:0000256" key="3">
    <source>
        <dbReference type="ARBA" id="ARBA00022679"/>
    </source>
</evidence>
<dbReference type="GO" id="GO:0016491">
    <property type="term" value="F:oxidoreductase activity"/>
    <property type="evidence" value="ECO:0007669"/>
    <property type="project" value="InterPro"/>
</dbReference>
<dbReference type="InterPro" id="IPR014030">
    <property type="entry name" value="Ketoacyl_synth_N"/>
</dbReference>
<evidence type="ECO:0000256" key="7">
    <source>
        <dbReference type="PROSITE-ProRule" id="PRU01363"/>
    </source>
</evidence>
<dbReference type="EC" id="2.3.1.161" evidence="11"/>
<evidence type="ECO:0000256" key="4">
    <source>
        <dbReference type="ARBA" id="ARBA00022857"/>
    </source>
</evidence>
<dbReference type="Gene3D" id="3.40.47.10">
    <property type="match status" value="1"/>
</dbReference>
<dbReference type="InterPro" id="IPR013149">
    <property type="entry name" value="ADH-like_C"/>
</dbReference>
<dbReference type="Gene3D" id="3.40.366.10">
    <property type="entry name" value="Malonyl-Coenzyme A Acyl Carrier Protein, domain 2"/>
    <property type="match status" value="1"/>
</dbReference>
<dbReference type="FunFam" id="3.40.50.720:FF:000209">
    <property type="entry name" value="Polyketide synthase Pks12"/>
    <property type="match status" value="1"/>
</dbReference>
<name>A0A0F4YNJ2_RASE3</name>
<dbReference type="Pfam" id="PF08240">
    <property type="entry name" value="ADH_N"/>
    <property type="match status" value="1"/>
</dbReference>
<feature type="domain" description="Ketosynthase family 3 (KS3)" evidence="9">
    <location>
        <begin position="10"/>
        <end position="464"/>
    </location>
</feature>
<dbReference type="Gene3D" id="3.10.129.110">
    <property type="entry name" value="Polyketide synthase dehydratase"/>
    <property type="match status" value="1"/>
</dbReference>
<dbReference type="InterPro" id="IPR020843">
    <property type="entry name" value="ER"/>
</dbReference>
<keyword evidence="5" id="KW-0511">Multifunctional enzyme</keyword>
<sequence length="2507" mass="275906">MPYTNNHSASNAIAIIGMAARLPQEADTNENLWKFLLQARNAMTPFPSERVNHQSHYHPDSENWGDYIYYPSRVDFSSPTLLFILSLTKLWLLQGGHFIAGDPASFDSQFFGITKTEVMTMDPQQRILMENVKAMSSMTSVFVSGFNHDFLQLLNNDPEVSAKYKPTGMSNSILANRISWFYDFKAPSLTVDTACSSSMVAFHLGCQSLTAGESEMAVVSGVNVLLWPNDFVAMSHHGFLSPDGLCYSFDHRANGYSRGEGVGTVILKRLSDALRDGDTIRAVVRGSGVNQDGRTPGISLPNGTAQTALIRDVYARAGLNPEDTLFIEAHGTGTAAGDPIEARAIAQAFNTSSSTRKAPLYIGAMKSGIGHLEGASGVASLIKSVMILESDVIPPNTNFERVNPKIPGQQQGKEGSLSTPWSHRLEGIHRTVPTVPSEEDIQRMCARLDLAGYELINGAVSDRHEVKSKKSLDNGHQFGSEENGNTNGNGHVSTNATLLFLFSAFDENGVQRNAKPYAQHLKSLPPMTEGEEIPISRRFSSHAFQQAHRLCVEELLKSLEAADEYMRSLGSSWSLIDELHRDKTNTRINQPAVAHVACAALQIAVVDLLASWNILPSRVVGHSSGEIAAAYCARKLGRKAAWKVAYFRGIVSSIKHPTKGVMMAVGLSESDLAPYLQKVDSSLAGELIISCYNSPSNNTVSGDEAKVDALKALLDADSVFAHKLTVSNAYHSSHMKAVADEYCRLLGDIKSTDKLASSQDVHMFSSVTGQLVDSDVLESPQYWVDNLVSPVNFTKSLTAACFQGLPKGQKSVSMNNTAENVFLNEIVEVGPHGALQSAIKQTIKAYNNVASIEYLPVLNRNSPGVSTILTAAGYLNSRGYPVNIRRANETSASIHPQMLVTLPPYRFDHSNKIWCESRITRNIRLRKHPKHDLFGAPVADWNAEEPRWRYIIRLSENPWLRDHVVTGSYIYPGVGYIVMAIEAAKQISDPNLPISGYRLRDIAIKTVLNVPVTKDGVEVMISMSRMDESSTQRSNGISASFRYVEVELTTTANIIDSGREAEEESRTWREALKEASQTCRSPLDMVRTYENLCDVGLTFEPLFKNLSNVKLAQGKGEATGVVTVPDVLSSMPKKFMRPHVIHLCTLDSVLHLFLASILDSIGEEMLSTAMLPTFMREVWVSSSSSSSTGHTFRGHARSTPVAAQKYESDIIMIWDGEVDEGRVSIRGRKASPISNNESTGTRTAKFCHTVEWKPDVDLLKSDRIPNVALSTEKEIEDRRREVQDLQLAYIPTESYEGHFQNYYQWLLQQARLLKSDSITHLPLSRWMQYKDDKEFKEEFYRQIAGKGVEGALCIRTGSNIVRVLKKEVDPLYLMFGMDDLLDRIYSEMVGTGDLHNLTRAYIDLIGHSRTDLNILEIGAGTGSLTTAFLETLSPLPSHEQSSGKSSRISKYIYTDISAWFFEKAKERYKSWRNILDFQTLNIEIDPQEQGFAKGEYDIVVAGNVLHATADLRKTLKHVRSLLKPGGRLILYEGIRQDFLPTPLAFGQLAGWWLGVEPIRKWSAWINEEEWGRSQAQDDLASSLTDKWIEKYGLQNCPIAKYTDLSNRDLRNTHCVSLMELERSVLADPTEEEFANIRHLLSTCDGLLWVTGDFTSNPELNMIAGLIRAVRWERDLEGPNLVTLAISDPRPSQGIMVQAILDTFDHQYAKSNTDKDNGEYVFQDGVFFTNRLVDATEMNDYLTAKVSKPTAQMVPLGKAEAERPLRLTTAPGMLNKLQFETDPVWFEPLGELDVEIKVKAVGLNFRDIMMAMGEHNAMTFGNEAAGIVTRVGPAVKKVKVGDHVVYMDGIGRTGTFQTYGRVIEDLVAIIPKDMGFEVAASLPSIYVTAIYGLYHLARLSQGETVLIHSAAVGVGQAAIMLANLVGAEIFATVSTPEKANLLMTKYGVKKDHIFSSRDLSFAKGIMRMTNGRGVDVVLNSLAGEFLSRTWECVAPFGRFIEIGKKDAQNNGEVTLNPFLRNVIMGSVELPTMVRYRPKENVGLIEETVRLYTEGKIKEPTPTKVLNYSHLEESFRVLQSGKGMGKTVLVPTEDAIVPVVPRPPVQMKFEEKASYVLAGGFGGIGRSIARWMASRGAKNLIFLSRSGAASSAAQETIQELESRGVTVRVFSCDVSDKDRLVAVLEECKTSLPPIRGCIQGSMVLADKIFENMSYEKFRAATRPKVQGSWNLHACLPRDMDFFILLSSATGLVGNRGQANYAAGNTYQDALAAHRVSLGLHATSLDLGTLLSIGYVAENRQLLGHVKYVASLLGSVREEEIHSVIEYCVKPTGPSKRPIQIASSVTTAAEYRARGMPTPSWLHMPLFTQLASTSSSATTGPGGEESASGLNIASLLESATSLADAAAVVADAIRTKLSKLLNISVENIDPSKSVSSNGVESLVAVEFRTWLAKVLAADIPLLDILGTMPITELSVKVVCESRLVAGHLKPGEGKTQLVSLSEGNGSEEYM</sequence>
<dbReference type="SUPFAM" id="SSF47336">
    <property type="entry name" value="ACP-like"/>
    <property type="match status" value="1"/>
</dbReference>
<dbReference type="SMART" id="SM00822">
    <property type="entry name" value="PKS_KR"/>
    <property type="match status" value="1"/>
</dbReference>
<dbReference type="InterPro" id="IPR020806">
    <property type="entry name" value="PKS_PP-bd"/>
</dbReference>
<dbReference type="GO" id="GO:0050637">
    <property type="term" value="F:lovastatin nonaketide synthase activity"/>
    <property type="evidence" value="ECO:0007669"/>
    <property type="project" value="UniProtKB-EC"/>
</dbReference>
<evidence type="ECO:0000256" key="1">
    <source>
        <dbReference type="ARBA" id="ARBA00022450"/>
    </source>
</evidence>
<protein>
    <submittedName>
        <fullName evidence="11">Lovastatin nonaketide synthase</fullName>
        <ecNumber evidence="11">2.3.1.161</ecNumber>
    </submittedName>
</protein>
<keyword evidence="1" id="KW-0596">Phosphopantetheine</keyword>
<dbReference type="InterPro" id="IPR049900">
    <property type="entry name" value="PKS_mFAS_DH"/>
</dbReference>
<dbReference type="RefSeq" id="XP_013326449.1">
    <property type="nucleotide sequence ID" value="XM_013470995.1"/>
</dbReference>
<dbReference type="SUPFAM" id="SSF55048">
    <property type="entry name" value="Probable ACP-binding domain of malonyl-CoA ACP transacylase"/>
    <property type="match status" value="1"/>
</dbReference>
<dbReference type="Pfam" id="PF00698">
    <property type="entry name" value="Acyl_transf_1"/>
    <property type="match status" value="1"/>
</dbReference>
<feature type="active site" description="Proton acceptor; for dehydratase activity" evidence="7">
    <location>
        <position position="963"/>
    </location>
</feature>
<dbReference type="SMART" id="SM00827">
    <property type="entry name" value="PKS_AT"/>
    <property type="match status" value="1"/>
</dbReference>
<dbReference type="InterPro" id="IPR049551">
    <property type="entry name" value="PKS_DH_C"/>
</dbReference>
<gene>
    <name evidence="11" type="ORF">T310_6161</name>
</gene>
<dbReference type="GeneID" id="25318473"/>
<dbReference type="Gene3D" id="3.40.50.720">
    <property type="entry name" value="NAD(P)-binding Rossmann-like Domain"/>
    <property type="match status" value="2"/>
</dbReference>
<dbReference type="GO" id="GO:1901336">
    <property type="term" value="P:lactone biosynthetic process"/>
    <property type="evidence" value="ECO:0007669"/>
    <property type="project" value="UniProtKB-ARBA"/>
</dbReference>
<dbReference type="InterPro" id="IPR016035">
    <property type="entry name" value="Acyl_Trfase/lysoPLipase"/>
</dbReference>
<dbReference type="CDD" id="cd05195">
    <property type="entry name" value="enoyl_red"/>
    <property type="match status" value="1"/>
</dbReference>
<feature type="region of interest" description="Disordered" evidence="8">
    <location>
        <begin position="399"/>
        <end position="420"/>
    </location>
</feature>
<dbReference type="InterPro" id="IPR020841">
    <property type="entry name" value="PKS_Beta-ketoAc_synthase_dom"/>
</dbReference>
<dbReference type="InterPro" id="IPR016039">
    <property type="entry name" value="Thiolase-like"/>
</dbReference>